<dbReference type="PANTHER" id="PTHR23222">
    <property type="entry name" value="PROHIBITIN"/>
    <property type="match status" value="1"/>
</dbReference>
<dbReference type="AlphaFoldDB" id="A0A9D1JZJ0"/>
<keyword evidence="2" id="KW-0732">Signal</keyword>
<name>A0A9D1JZJ0_9FIRM</name>
<keyword evidence="1" id="KW-0175">Coiled coil</keyword>
<dbReference type="SUPFAM" id="SSF117892">
    <property type="entry name" value="Band 7/SPFH domain"/>
    <property type="match status" value="1"/>
</dbReference>
<feature type="domain" description="Band 7" evidence="3">
    <location>
        <begin position="26"/>
        <end position="187"/>
    </location>
</feature>
<dbReference type="SMART" id="SM00244">
    <property type="entry name" value="PHB"/>
    <property type="match status" value="1"/>
</dbReference>
<comment type="caution">
    <text evidence="4">The sequence shown here is derived from an EMBL/GenBank/DDBJ whole genome shotgun (WGS) entry which is preliminary data.</text>
</comment>
<dbReference type="Gene3D" id="3.30.479.30">
    <property type="entry name" value="Band 7 domain"/>
    <property type="match status" value="1"/>
</dbReference>
<feature type="coiled-coil region" evidence="1">
    <location>
        <begin position="186"/>
        <end position="231"/>
    </location>
</feature>
<gene>
    <name evidence="4" type="ORF">IAB51_05800</name>
</gene>
<feature type="chain" id="PRO_5039017998" evidence="2">
    <location>
        <begin position="28"/>
        <end position="268"/>
    </location>
</feature>
<reference evidence="4" key="1">
    <citation type="submission" date="2020-10" db="EMBL/GenBank/DDBJ databases">
        <authorList>
            <person name="Gilroy R."/>
        </authorList>
    </citation>
    <scope>NUCLEOTIDE SEQUENCE</scope>
    <source>
        <strain evidence="4">CHK199-13235</strain>
    </source>
</reference>
<evidence type="ECO:0000313" key="4">
    <source>
        <dbReference type="EMBL" id="HIS76311.1"/>
    </source>
</evidence>
<dbReference type="PANTHER" id="PTHR23222:SF0">
    <property type="entry name" value="PROHIBITIN 1"/>
    <property type="match status" value="1"/>
</dbReference>
<sequence length="268" mass="29207">MMTKKKIAAIVLTGAAALAALAVGASAVKIVPAGHTGVQVHLGSVSEEVLSEGMHFVAPFVTQVVNMDNRVLKSEANSTSASKDLQNVSSTIAVNYRLQQDSAASVFRNIGRNYEEVIIQPAILESVKAVTAQFTAEELVTERQKVSDLMKENLSEKISPYGITVELFNIISFDFSEEFNAAIEAKQTAQQNALKAEQDLRRVEIEAQQEIEKAKAEAESYRLKNQEITDNTLKMAWIEKWDGKLPAVAGGEGMMFDLSSLTGSEPQQ</sequence>
<proteinExistence type="predicted"/>
<organism evidence="4 5">
    <name type="scientific">Candidatus Merdivicinus excrementipullorum</name>
    <dbReference type="NCBI Taxonomy" id="2840867"/>
    <lineage>
        <taxon>Bacteria</taxon>
        <taxon>Bacillati</taxon>
        <taxon>Bacillota</taxon>
        <taxon>Clostridia</taxon>
        <taxon>Eubacteriales</taxon>
        <taxon>Oscillospiraceae</taxon>
        <taxon>Oscillospiraceae incertae sedis</taxon>
        <taxon>Candidatus Merdivicinus</taxon>
    </lineage>
</organism>
<evidence type="ECO:0000256" key="2">
    <source>
        <dbReference type="SAM" id="SignalP"/>
    </source>
</evidence>
<feature type="signal peptide" evidence="2">
    <location>
        <begin position="1"/>
        <end position="27"/>
    </location>
</feature>
<evidence type="ECO:0000313" key="5">
    <source>
        <dbReference type="Proteomes" id="UP000824002"/>
    </source>
</evidence>
<protein>
    <submittedName>
        <fullName evidence="4">Prohibitin family protein</fullName>
    </submittedName>
</protein>
<dbReference type="InterPro" id="IPR001107">
    <property type="entry name" value="Band_7"/>
</dbReference>
<accession>A0A9D1JZJ0</accession>
<dbReference type="InterPro" id="IPR000163">
    <property type="entry name" value="Prohibitin"/>
</dbReference>
<dbReference type="GO" id="GO:0016020">
    <property type="term" value="C:membrane"/>
    <property type="evidence" value="ECO:0007669"/>
    <property type="project" value="InterPro"/>
</dbReference>
<evidence type="ECO:0000256" key="1">
    <source>
        <dbReference type="SAM" id="Coils"/>
    </source>
</evidence>
<dbReference type="CDD" id="cd03401">
    <property type="entry name" value="SPFH_prohibitin"/>
    <property type="match status" value="1"/>
</dbReference>
<dbReference type="Pfam" id="PF01145">
    <property type="entry name" value="Band_7"/>
    <property type="match status" value="1"/>
</dbReference>
<dbReference type="PRINTS" id="PR00679">
    <property type="entry name" value="PROHIBITIN"/>
</dbReference>
<dbReference type="EMBL" id="DVJP01000039">
    <property type="protein sequence ID" value="HIS76311.1"/>
    <property type="molecule type" value="Genomic_DNA"/>
</dbReference>
<dbReference type="InterPro" id="IPR036013">
    <property type="entry name" value="Band_7/SPFH_dom_sf"/>
</dbReference>
<reference evidence="4" key="2">
    <citation type="journal article" date="2021" name="PeerJ">
        <title>Extensive microbial diversity within the chicken gut microbiome revealed by metagenomics and culture.</title>
        <authorList>
            <person name="Gilroy R."/>
            <person name="Ravi A."/>
            <person name="Getino M."/>
            <person name="Pursley I."/>
            <person name="Horton D.L."/>
            <person name="Alikhan N.F."/>
            <person name="Baker D."/>
            <person name="Gharbi K."/>
            <person name="Hall N."/>
            <person name="Watson M."/>
            <person name="Adriaenssens E.M."/>
            <person name="Foster-Nyarko E."/>
            <person name="Jarju S."/>
            <person name="Secka A."/>
            <person name="Antonio M."/>
            <person name="Oren A."/>
            <person name="Chaudhuri R.R."/>
            <person name="La Ragione R."/>
            <person name="Hildebrand F."/>
            <person name="Pallen M.J."/>
        </authorList>
    </citation>
    <scope>NUCLEOTIDE SEQUENCE</scope>
    <source>
        <strain evidence="4">CHK199-13235</strain>
    </source>
</reference>
<evidence type="ECO:0000259" key="3">
    <source>
        <dbReference type="SMART" id="SM00244"/>
    </source>
</evidence>
<dbReference type="Proteomes" id="UP000824002">
    <property type="component" value="Unassembled WGS sequence"/>
</dbReference>